<evidence type="ECO:0000313" key="3">
    <source>
        <dbReference type="Proteomes" id="UP000004728"/>
    </source>
</evidence>
<dbReference type="EMBL" id="AEWJ01000063">
    <property type="protein sequence ID" value="EGD57546.1"/>
    <property type="molecule type" value="Genomic_DNA"/>
</dbReference>
<name>F1ZCW7_9SPHN</name>
<gene>
    <name evidence="2" type="ORF">Y88_3858</name>
</gene>
<protein>
    <recommendedName>
        <fullName evidence="1">Competence protein CoiA nuclease-like domain-containing protein</fullName>
    </recommendedName>
</protein>
<dbReference type="InParanoid" id="F1ZCW7"/>
<evidence type="ECO:0000259" key="1">
    <source>
        <dbReference type="Pfam" id="PF06054"/>
    </source>
</evidence>
<dbReference type="AlphaFoldDB" id="F1ZCW7"/>
<keyword evidence="3" id="KW-1185">Reference proteome</keyword>
<organism evidence="2 3">
    <name type="scientific">Novosphingobium nitrogenifigens DSM 19370</name>
    <dbReference type="NCBI Taxonomy" id="983920"/>
    <lineage>
        <taxon>Bacteria</taxon>
        <taxon>Pseudomonadati</taxon>
        <taxon>Pseudomonadota</taxon>
        <taxon>Alphaproteobacteria</taxon>
        <taxon>Sphingomonadales</taxon>
        <taxon>Sphingomonadaceae</taxon>
        <taxon>Novosphingobium</taxon>
    </lineage>
</organism>
<sequence>MARKIQRKVEAAIIEKIGAVTAAELLDMPDDSWGMLRDRISDRRNGQDGLTARCMACNSPVYIQSAPARGVNRPLFQHYVGGDPTCPWYHGKNMKPDDARAAQYQGRQESPFHRNMCELIGELAALDPRYVSHSIAEYLPPTENTYGRYPDIHVIWKDFGIFVVEFQMSGSFQTEISSRCKHYEREGITLLWVLFGLETSVALKQNTIDIIRRHRGNAFVLDPPAVKASRENKTLMLSCYLRQEDGTLGRPELVRFDELNLPRSRLPYHMDMIVAPRLDAIAKRRRPWFAALESWQQDRYKPLQSLERKPSLLIAATFSLVATANGQPRNYASDHQNLSGMLNTYLSTGMLSRYTDILTRLIEAIGKGVQLTPKVTEHLQKYRDEDQANEESPEWALLRSLLPEIFDPLLREELTYLDALPDWAAGRVIAPQAI</sequence>
<evidence type="ECO:0000313" key="2">
    <source>
        <dbReference type="EMBL" id="EGD57546.1"/>
    </source>
</evidence>
<dbReference type="HOGENOM" id="CLU_647100_0_0_5"/>
<dbReference type="RefSeq" id="WP_008071195.1">
    <property type="nucleotide sequence ID" value="NZ_AQWK01000023.1"/>
</dbReference>
<proteinExistence type="predicted"/>
<feature type="domain" description="Competence protein CoiA nuclease-like" evidence="1">
    <location>
        <begin position="146"/>
        <end position="195"/>
    </location>
</feature>
<dbReference type="InterPro" id="IPR010330">
    <property type="entry name" value="CoiA_nuc"/>
</dbReference>
<dbReference type="Proteomes" id="UP000004728">
    <property type="component" value="Unassembled WGS sequence"/>
</dbReference>
<dbReference type="eggNOG" id="COG4469">
    <property type="taxonomic scope" value="Bacteria"/>
</dbReference>
<dbReference type="Pfam" id="PF06054">
    <property type="entry name" value="CoiA_nuc"/>
    <property type="match status" value="1"/>
</dbReference>
<accession>F1ZCW7</accession>
<dbReference type="OrthoDB" id="1302950at2"/>
<dbReference type="STRING" id="983920.Y88_3858"/>
<comment type="caution">
    <text evidence="2">The sequence shown here is derived from an EMBL/GenBank/DDBJ whole genome shotgun (WGS) entry which is preliminary data.</text>
</comment>
<reference evidence="2 3" key="1">
    <citation type="journal article" date="2012" name="J. Bacteriol.">
        <title>Draft Genome Sequence of Novosphingobium nitrogenifigens Y88T.</title>
        <authorList>
            <person name="Strabala T.J."/>
            <person name="Macdonald L."/>
            <person name="Liu V."/>
            <person name="Smit A.M."/>
        </authorList>
    </citation>
    <scope>NUCLEOTIDE SEQUENCE [LARGE SCALE GENOMIC DNA]</scope>
    <source>
        <strain evidence="2 3">DSM 19370</strain>
    </source>
</reference>